<dbReference type="Gene3D" id="2.30.110.10">
    <property type="entry name" value="Electron Transport, Fmn-binding Protein, Chain A"/>
    <property type="match status" value="1"/>
</dbReference>
<dbReference type="EMBL" id="VSSQ01014776">
    <property type="protein sequence ID" value="MPM54382.1"/>
    <property type="molecule type" value="Genomic_DNA"/>
</dbReference>
<accession>A0A645AM98</accession>
<protein>
    <recommendedName>
        <fullName evidence="2">Pyridoxamine 5'-phosphate oxidase putative domain-containing protein</fullName>
    </recommendedName>
</protein>
<evidence type="ECO:0000313" key="1">
    <source>
        <dbReference type="EMBL" id="MPM54382.1"/>
    </source>
</evidence>
<dbReference type="InterPro" id="IPR012349">
    <property type="entry name" value="Split_barrel_FMN-bd"/>
</dbReference>
<dbReference type="AlphaFoldDB" id="A0A645AM98"/>
<name>A0A645AM98_9ZZZZ</name>
<gene>
    <name evidence="1" type="ORF">SDC9_101160</name>
</gene>
<proteinExistence type="predicted"/>
<evidence type="ECO:0008006" key="2">
    <source>
        <dbReference type="Google" id="ProtNLM"/>
    </source>
</evidence>
<dbReference type="Pfam" id="PF12900">
    <property type="entry name" value="Pyridox_ox_2"/>
    <property type="match status" value="1"/>
</dbReference>
<dbReference type="PANTHER" id="PTHR34071">
    <property type="entry name" value="5-NITROIMIDAZOLE ANTIBIOTICS RESISTANCE PROTEIN, NIMA-FAMILY-RELATED PROTEIN-RELATED"/>
    <property type="match status" value="1"/>
</dbReference>
<reference evidence="1" key="1">
    <citation type="submission" date="2019-08" db="EMBL/GenBank/DDBJ databases">
        <authorList>
            <person name="Kucharzyk K."/>
            <person name="Murdoch R.W."/>
            <person name="Higgins S."/>
            <person name="Loffler F."/>
        </authorList>
    </citation>
    <scope>NUCLEOTIDE SEQUENCE</scope>
</reference>
<dbReference type="SUPFAM" id="SSF50475">
    <property type="entry name" value="FMN-binding split barrel"/>
    <property type="match status" value="1"/>
</dbReference>
<comment type="caution">
    <text evidence="1">The sequence shown here is derived from an EMBL/GenBank/DDBJ whole genome shotgun (WGS) entry which is preliminary data.</text>
</comment>
<organism evidence="1">
    <name type="scientific">bioreactor metagenome</name>
    <dbReference type="NCBI Taxonomy" id="1076179"/>
    <lineage>
        <taxon>unclassified sequences</taxon>
        <taxon>metagenomes</taxon>
        <taxon>ecological metagenomes</taxon>
    </lineage>
</organism>
<sequence>MAFRNPRGNSLGNQYLSAEELAAFLHSTPYCTLSFFSVSGYPGCVPVNFAWDGDYFYVHSATKGERFESLAKNSKVGICIYEPAENLNQPIPSHRSVVVYGDAELLTGDAAIAALKAISLATGMPHKAHLNYIDARLGSTAAYRIKPLHMVGRIVKFGGIA</sequence>
<dbReference type="PANTHER" id="PTHR34071:SF2">
    <property type="entry name" value="FLAVIN-NUCLEOTIDE-BINDING PROTEIN"/>
    <property type="match status" value="1"/>
</dbReference>
<dbReference type="InterPro" id="IPR024747">
    <property type="entry name" value="Pyridox_Oxase-rel"/>
</dbReference>